<dbReference type="PANTHER" id="PTHR31413">
    <property type="entry name" value="AFP HOMOLOG 2"/>
    <property type="match status" value="1"/>
</dbReference>
<accession>A0A6I9S3A1</accession>
<feature type="domain" description="Ethylene-responsive binding factor-associated repression" evidence="6">
    <location>
        <begin position="35"/>
        <end position="70"/>
    </location>
</feature>
<dbReference type="Pfam" id="PF07897">
    <property type="entry name" value="EAR"/>
    <property type="match status" value="1"/>
</dbReference>
<evidence type="ECO:0000259" key="6">
    <source>
        <dbReference type="Pfam" id="PF07897"/>
    </source>
</evidence>
<dbReference type="InParanoid" id="A0A6I9S3A1"/>
<feature type="compositionally biased region" description="Gly residues" evidence="5">
    <location>
        <begin position="155"/>
        <end position="171"/>
    </location>
</feature>
<dbReference type="GO" id="GO:0007165">
    <property type="term" value="P:signal transduction"/>
    <property type="evidence" value="ECO:0007669"/>
    <property type="project" value="InterPro"/>
</dbReference>
<protein>
    <recommendedName>
        <fullName evidence="4">Ninja-family protein</fullName>
    </recommendedName>
    <alternativeName>
        <fullName evidence="4">ABI-binding protein</fullName>
    </alternativeName>
</protein>
<organism evidence="8 9">
    <name type="scientific">Elaeis guineensis var. tenera</name>
    <name type="common">Oil palm</name>
    <dbReference type="NCBI Taxonomy" id="51953"/>
    <lineage>
        <taxon>Eukaryota</taxon>
        <taxon>Viridiplantae</taxon>
        <taxon>Streptophyta</taxon>
        <taxon>Embryophyta</taxon>
        <taxon>Tracheophyta</taxon>
        <taxon>Spermatophyta</taxon>
        <taxon>Magnoliopsida</taxon>
        <taxon>Liliopsida</taxon>
        <taxon>Arecaceae</taxon>
        <taxon>Arecoideae</taxon>
        <taxon>Cocoseae</taxon>
        <taxon>Elaeidinae</taxon>
        <taxon>Elaeis</taxon>
    </lineage>
</organism>
<feature type="compositionally biased region" description="Basic and acidic residues" evidence="5">
    <location>
        <begin position="270"/>
        <end position="280"/>
    </location>
</feature>
<gene>
    <name evidence="9" type="primary">LOC105056090</name>
</gene>
<evidence type="ECO:0000256" key="5">
    <source>
        <dbReference type="SAM" id="MobiDB-lite"/>
    </source>
</evidence>
<dbReference type="RefSeq" id="XP_010936468.1">
    <property type="nucleotide sequence ID" value="XM_010938166.2"/>
</dbReference>
<comment type="similarity">
    <text evidence="2 4">Belongs to the Ninja family.</text>
</comment>
<feature type="compositionally biased region" description="Low complexity" evidence="5">
    <location>
        <begin position="195"/>
        <end position="209"/>
    </location>
</feature>
<dbReference type="InterPro" id="IPR032308">
    <property type="entry name" value="TDBD"/>
</dbReference>
<dbReference type="InterPro" id="IPR032310">
    <property type="entry name" value="NLS_NINJA_AFP-like"/>
</dbReference>
<evidence type="ECO:0000256" key="3">
    <source>
        <dbReference type="ARBA" id="ARBA00023242"/>
    </source>
</evidence>
<evidence type="ECO:0000313" key="9">
    <source>
        <dbReference type="RefSeq" id="XP_010936468.1"/>
    </source>
</evidence>
<reference evidence="9" key="1">
    <citation type="submission" date="2025-08" db="UniProtKB">
        <authorList>
            <consortium name="RefSeq"/>
        </authorList>
    </citation>
    <scope>IDENTIFICATION</scope>
</reference>
<evidence type="ECO:0000256" key="1">
    <source>
        <dbReference type="ARBA" id="ARBA00004123"/>
    </source>
</evidence>
<dbReference type="OrthoDB" id="667358at2759"/>
<dbReference type="GO" id="GO:0045892">
    <property type="term" value="P:negative regulation of DNA-templated transcription"/>
    <property type="evidence" value="ECO:0007669"/>
    <property type="project" value="TreeGrafter"/>
</dbReference>
<dbReference type="PANTHER" id="PTHR31413:SF49">
    <property type="entry name" value="NINJA-FAMILY PROTEIN MODD"/>
    <property type="match status" value="1"/>
</dbReference>
<keyword evidence="8" id="KW-1185">Reference proteome</keyword>
<evidence type="ECO:0000256" key="4">
    <source>
        <dbReference type="RuleBase" id="RU369029"/>
    </source>
</evidence>
<keyword evidence="3 4" id="KW-0539">Nucleus</keyword>
<comment type="subcellular location">
    <subcellularLocation>
        <location evidence="1 4">Nucleus</location>
    </subcellularLocation>
</comment>
<dbReference type="FunCoup" id="A0A6I9S3A1">
    <property type="interactions" value="1204"/>
</dbReference>
<evidence type="ECO:0000256" key="2">
    <source>
        <dbReference type="ARBA" id="ARBA00006081"/>
    </source>
</evidence>
<feature type="region of interest" description="Disordered" evidence="5">
    <location>
        <begin position="260"/>
        <end position="280"/>
    </location>
</feature>
<proteinExistence type="inferred from homology"/>
<dbReference type="Proteomes" id="UP000504607">
    <property type="component" value="Chromosome 13"/>
</dbReference>
<dbReference type="InterPro" id="IPR031307">
    <property type="entry name" value="Ninja_fam"/>
</dbReference>
<evidence type="ECO:0000259" key="7">
    <source>
        <dbReference type="Pfam" id="PF16135"/>
    </source>
</evidence>
<feature type="compositionally biased region" description="Basic residues" evidence="5">
    <location>
        <begin position="112"/>
        <end position="127"/>
    </location>
</feature>
<feature type="domain" description="Tify" evidence="7">
    <location>
        <begin position="319"/>
        <end position="352"/>
    </location>
</feature>
<dbReference type="Pfam" id="PF16135">
    <property type="entry name" value="TDBD"/>
    <property type="match status" value="1"/>
</dbReference>
<feature type="region of interest" description="Disordered" evidence="5">
    <location>
        <begin position="84"/>
        <end position="221"/>
    </location>
</feature>
<dbReference type="GO" id="GO:0005634">
    <property type="term" value="C:nucleus"/>
    <property type="evidence" value="ECO:0007669"/>
    <property type="project" value="UniProtKB-SubCell"/>
</dbReference>
<dbReference type="GeneID" id="105056090"/>
<dbReference type="Pfam" id="PF16136">
    <property type="entry name" value="NLS_NINJA_AFP"/>
    <property type="match status" value="1"/>
</dbReference>
<name>A0A6I9S3A1_ELAGV</name>
<comment type="function">
    <text evidence="4">Acts as a negative regulator of abscisic acid (ABA) response.</text>
</comment>
<dbReference type="InterPro" id="IPR012463">
    <property type="entry name" value="Ninja_motif"/>
</dbReference>
<dbReference type="KEGG" id="egu:105056090"/>
<sequence length="360" mass="38220">MEEETSSRNASYSRDFLKRFAGNSFAYKHPEATGGDSDEIELSLGLSLGGCFGADPKGKKLFRSSSIASFSSLPTEPEFPVATVLSRTSSLPTETEEERRKRKELQSLKRLEAKRKRSEKRNSLKRGTRVDEDGEGGQSSAASPLTKVGSFEVGLDGGHGLPGGGQFGGVLNGASPPGMPGWAASSGQVASWPMSQGSIGSQGSSSSCISEHDSRPKQGFDASGFTSCADVRSPSTFQSLPEHAIHQMAANAPTSVVGKAIGTVGGGEEDPAKKNAGRAKEMERNMIEEMPCVSTKGDGPNGRRIEGFLYKYRKGEEVRIVCVCHGSFLTPAEFVRHAGGGDVAHPLRHIVVNTSPFAFF</sequence>
<dbReference type="AlphaFoldDB" id="A0A6I9S3A1"/>
<evidence type="ECO:0000313" key="8">
    <source>
        <dbReference type="Proteomes" id="UP000504607"/>
    </source>
</evidence>